<sequence>LICILAVVCCATARVPSKSQRRALLEVHTAIRENVTPTASNMRLLKYSLKMEKLAENWVSQCKNEHPDTRLQSEYSGTALNLIHYSAPTATFEEAISSVKDEQEHYNYDDDSCTGYCEGYKQTIWANLTNVGCAMKKCDNLAPDGMQTIHLLVCVYNFAGKIKVIKPYKAGVECSHCPPGHRCVRRQCEKIPRTAENRNI</sequence>
<accession>A0A5K3F9Y7</accession>
<dbReference type="InterPro" id="IPR001283">
    <property type="entry name" value="CRISP-related"/>
</dbReference>
<organism evidence="2">
    <name type="scientific">Mesocestoides corti</name>
    <name type="common">Flatworm</name>
    <dbReference type="NCBI Taxonomy" id="53468"/>
    <lineage>
        <taxon>Eukaryota</taxon>
        <taxon>Metazoa</taxon>
        <taxon>Spiralia</taxon>
        <taxon>Lophotrochozoa</taxon>
        <taxon>Platyhelminthes</taxon>
        <taxon>Cestoda</taxon>
        <taxon>Eucestoda</taxon>
        <taxon>Cyclophyllidea</taxon>
        <taxon>Mesocestoididae</taxon>
        <taxon>Mesocestoides</taxon>
    </lineage>
</organism>
<dbReference type="InterPro" id="IPR014044">
    <property type="entry name" value="CAP_dom"/>
</dbReference>
<reference evidence="2" key="1">
    <citation type="submission" date="2019-11" db="UniProtKB">
        <authorList>
            <consortium name="WormBaseParasite"/>
        </authorList>
    </citation>
    <scope>IDENTIFICATION</scope>
</reference>
<evidence type="ECO:0000259" key="1">
    <source>
        <dbReference type="SMART" id="SM00198"/>
    </source>
</evidence>
<dbReference type="WBParaSite" id="MCU_006139-RA">
    <property type="protein sequence ID" value="MCU_006139-RA"/>
    <property type="gene ID" value="MCU_006139"/>
</dbReference>
<proteinExistence type="predicted"/>
<dbReference type="Gene3D" id="3.40.33.10">
    <property type="entry name" value="CAP"/>
    <property type="match status" value="1"/>
</dbReference>
<dbReference type="SMART" id="SM00198">
    <property type="entry name" value="SCP"/>
    <property type="match status" value="1"/>
</dbReference>
<dbReference type="AlphaFoldDB" id="A0A5K3F9Y7"/>
<dbReference type="SUPFAM" id="SSF55797">
    <property type="entry name" value="PR-1-like"/>
    <property type="match status" value="1"/>
</dbReference>
<dbReference type="PANTHER" id="PTHR10334">
    <property type="entry name" value="CYSTEINE-RICH SECRETORY PROTEIN-RELATED"/>
    <property type="match status" value="1"/>
</dbReference>
<evidence type="ECO:0000313" key="2">
    <source>
        <dbReference type="WBParaSite" id="MCU_006139-RA"/>
    </source>
</evidence>
<name>A0A5K3F9Y7_MESCO</name>
<feature type="domain" description="SCP" evidence="1">
    <location>
        <begin position="19"/>
        <end position="160"/>
    </location>
</feature>
<protein>
    <submittedName>
        <fullName evidence="2">SCP domain-containing protein</fullName>
    </submittedName>
</protein>
<dbReference type="InterPro" id="IPR035940">
    <property type="entry name" value="CAP_sf"/>
</dbReference>
<dbReference type="Pfam" id="PF00188">
    <property type="entry name" value="CAP"/>
    <property type="match status" value="1"/>
</dbReference>